<feature type="domain" description="Ribosomal RNA methyltransferase FtsJ" evidence="11">
    <location>
        <begin position="43"/>
        <end position="228"/>
    </location>
</feature>
<evidence type="ECO:0000256" key="6">
    <source>
        <dbReference type="ARBA" id="ARBA00022691"/>
    </source>
</evidence>
<dbReference type="Proteomes" id="UP000549394">
    <property type="component" value="Unassembled WGS sequence"/>
</dbReference>
<evidence type="ECO:0000256" key="7">
    <source>
        <dbReference type="ARBA" id="ARBA00022946"/>
    </source>
</evidence>
<keyword evidence="4" id="KW-0489">Methyltransferase</keyword>
<dbReference type="InterPro" id="IPR015507">
    <property type="entry name" value="rRNA-MeTfrase_E"/>
</dbReference>
<dbReference type="GO" id="GO:0005759">
    <property type="term" value="C:mitochondrial matrix"/>
    <property type="evidence" value="ECO:0007669"/>
    <property type="project" value="UniProtKB-ARBA"/>
</dbReference>
<keyword evidence="6 10" id="KW-0949">S-adenosyl-L-methionine</keyword>
<dbReference type="InterPro" id="IPR002877">
    <property type="entry name" value="RNA_MeTrfase_FtsJ_dom"/>
</dbReference>
<dbReference type="HAMAP" id="MF_01547">
    <property type="entry name" value="RNA_methyltr_E"/>
    <property type="match status" value="1"/>
</dbReference>
<comment type="similarity">
    <text evidence="2">Belongs to the class I-like SAM-binding methyltransferase superfamily. RNA methyltransferase RlmE family.</text>
</comment>
<evidence type="ECO:0000256" key="8">
    <source>
        <dbReference type="ARBA" id="ARBA00023128"/>
    </source>
</evidence>
<reference evidence="12 13" key="1">
    <citation type="submission" date="2020-08" db="EMBL/GenBank/DDBJ databases">
        <authorList>
            <person name="Hejnol A."/>
        </authorList>
    </citation>
    <scope>NUCLEOTIDE SEQUENCE [LARGE SCALE GENOMIC DNA]</scope>
</reference>
<evidence type="ECO:0000256" key="3">
    <source>
        <dbReference type="ARBA" id="ARBA00022552"/>
    </source>
</evidence>
<dbReference type="FunFam" id="3.40.50.150:FF:000129">
    <property type="entry name" value="Mitochondrial rRNA methyltransferase 2"/>
    <property type="match status" value="1"/>
</dbReference>
<name>A0A7I8W7J6_9ANNE</name>
<proteinExistence type="inferred from homology"/>
<comment type="subcellular location">
    <subcellularLocation>
        <location evidence="1">Mitochondrion</location>
    </subcellularLocation>
</comment>
<evidence type="ECO:0000256" key="4">
    <source>
        <dbReference type="ARBA" id="ARBA00022603"/>
    </source>
</evidence>
<keyword evidence="13" id="KW-1185">Reference proteome</keyword>
<organism evidence="12 13">
    <name type="scientific">Dimorphilus gyrociliatus</name>
    <dbReference type="NCBI Taxonomy" id="2664684"/>
    <lineage>
        <taxon>Eukaryota</taxon>
        <taxon>Metazoa</taxon>
        <taxon>Spiralia</taxon>
        <taxon>Lophotrochozoa</taxon>
        <taxon>Annelida</taxon>
        <taxon>Polychaeta</taxon>
        <taxon>Polychaeta incertae sedis</taxon>
        <taxon>Dinophilidae</taxon>
        <taxon>Dimorphilus</taxon>
    </lineage>
</organism>
<evidence type="ECO:0000313" key="12">
    <source>
        <dbReference type="EMBL" id="CAD5124219.1"/>
    </source>
</evidence>
<dbReference type="GO" id="GO:0008650">
    <property type="term" value="F:rRNA (uridine-2'-O-)-methyltransferase activity"/>
    <property type="evidence" value="ECO:0007669"/>
    <property type="project" value="TreeGrafter"/>
</dbReference>
<evidence type="ECO:0000256" key="2">
    <source>
        <dbReference type="ARBA" id="ARBA00009258"/>
    </source>
</evidence>
<dbReference type="GO" id="GO:1902775">
    <property type="term" value="P:mitochondrial large ribosomal subunit assembly"/>
    <property type="evidence" value="ECO:0007669"/>
    <property type="project" value="UniProtKB-ARBA"/>
</dbReference>
<feature type="active site" description="Proton acceptor" evidence="10">
    <location>
        <position position="185"/>
    </location>
</feature>
<dbReference type="OrthoDB" id="20105at2759"/>
<dbReference type="SUPFAM" id="SSF53335">
    <property type="entry name" value="S-adenosyl-L-methionine-dependent methyltransferases"/>
    <property type="match status" value="1"/>
</dbReference>
<evidence type="ECO:0000256" key="9">
    <source>
        <dbReference type="ARBA" id="ARBA00041184"/>
    </source>
</evidence>
<dbReference type="PIRSF" id="PIRSF005461">
    <property type="entry name" value="23S_rRNA_mtase"/>
    <property type="match status" value="1"/>
</dbReference>
<keyword evidence="5" id="KW-0808">Transferase</keyword>
<accession>A0A7I8W7J6</accession>
<evidence type="ECO:0000313" key="13">
    <source>
        <dbReference type="Proteomes" id="UP000549394"/>
    </source>
</evidence>
<evidence type="ECO:0000256" key="10">
    <source>
        <dbReference type="PIRSR" id="PIRSR005461-1"/>
    </source>
</evidence>
<dbReference type="Gene3D" id="3.40.50.150">
    <property type="entry name" value="Vaccinia Virus protein VP39"/>
    <property type="match status" value="1"/>
</dbReference>
<dbReference type="InterPro" id="IPR029063">
    <property type="entry name" value="SAM-dependent_MTases_sf"/>
</dbReference>
<evidence type="ECO:0000256" key="5">
    <source>
        <dbReference type="ARBA" id="ARBA00022679"/>
    </source>
</evidence>
<comment type="caution">
    <text evidence="12">The sequence shown here is derived from an EMBL/GenBank/DDBJ whole genome shotgun (WGS) entry which is preliminary data.</text>
</comment>
<protein>
    <recommendedName>
        <fullName evidence="9">rRNA methyltransferase 2, mitochondrial</fullName>
    </recommendedName>
</protein>
<keyword evidence="7" id="KW-0809">Transit peptide</keyword>
<dbReference type="PANTHER" id="PTHR10920">
    <property type="entry name" value="RIBOSOMAL RNA METHYLTRANSFERASE"/>
    <property type="match status" value="1"/>
</dbReference>
<keyword evidence="3" id="KW-0698">rRNA processing</keyword>
<dbReference type="PANTHER" id="PTHR10920:SF18">
    <property type="entry name" value="RRNA METHYLTRANSFERASE 2, MITOCHONDRIAL"/>
    <property type="match status" value="1"/>
</dbReference>
<evidence type="ECO:0000256" key="1">
    <source>
        <dbReference type="ARBA" id="ARBA00004173"/>
    </source>
</evidence>
<dbReference type="EMBL" id="CAJFCJ010000020">
    <property type="protein sequence ID" value="CAD5124219.1"/>
    <property type="molecule type" value="Genomic_DNA"/>
</dbReference>
<evidence type="ECO:0000259" key="11">
    <source>
        <dbReference type="Pfam" id="PF01728"/>
    </source>
</evidence>
<sequence>MKFTRVLFKIVPKNIKGKSTNEQRWLKRQLNDRYVKQSKTDYYRCRSAYKLIEIDDKHRILEPGFSVVDCGASPGSWSQVAVKKVNADGSIPNAKIGQVIGIDLKSIEKIKGATFFSCSDFTEAVVQQKVLKTLNCGKADVVLSDMAPNSSGVRSLDHENIMVLCESVVKFSINVLNDGGHFLVKILQGEKQDLLLRGLKTCFEQVKYIKPPASRSDSTELYIIAKNFNKAS</sequence>
<dbReference type="InterPro" id="IPR050082">
    <property type="entry name" value="RNA_methyltr_RlmE"/>
</dbReference>
<dbReference type="Pfam" id="PF01728">
    <property type="entry name" value="FtsJ"/>
    <property type="match status" value="1"/>
</dbReference>
<keyword evidence="8" id="KW-0496">Mitochondrion</keyword>
<gene>
    <name evidence="12" type="ORF">DGYR_LOCUS11793</name>
</gene>
<dbReference type="AlphaFoldDB" id="A0A7I8W7J6"/>